<dbReference type="GO" id="GO:1990904">
    <property type="term" value="C:ribonucleoprotein complex"/>
    <property type="evidence" value="ECO:0007669"/>
    <property type="project" value="UniProtKB-KW"/>
</dbReference>
<dbReference type="RefSeq" id="WP_158345142.1">
    <property type="nucleotide sequence ID" value="NZ_AP019379.1"/>
</dbReference>
<evidence type="ECO:0000313" key="8">
    <source>
        <dbReference type="EMBL" id="BBI01387.1"/>
    </source>
</evidence>
<evidence type="ECO:0000256" key="4">
    <source>
        <dbReference type="ARBA" id="ARBA00035258"/>
    </source>
</evidence>
<organism evidence="8 9">
    <name type="scientific">Buchnera aphidicola</name>
    <name type="common">Nipponaphis monzeni</name>
    <dbReference type="NCBI Taxonomy" id="2495405"/>
    <lineage>
        <taxon>Bacteria</taxon>
        <taxon>Pseudomonadati</taxon>
        <taxon>Pseudomonadota</taxon>
        <taxon>Gammaproteobacteria</taxon>
        <taxon>Enterobacterales</taxon>
        <taxon>Erwiniaceae</taxon>
        <taxon>Buchnera</taxon>
    </lineage>
</organism>
<dbReference type="GO" id="GO:0019843">
    <property type="term" value="F:rRNA binding"/>
    <property type="evidence" value="ECO:0007669"/>
    <property type="project" value="UniProtKB-UniRule"/>
</dbReference>
<dbReference type="Pfam" id="PF00410">
    <property type="entry name" value="Ribosomal_S8"/>
    <property type="match status" value="1"/>
</dbReference>
<dbReference type="OrthoDB" id="9802617at2"/>
<evidence type="ECO:0000256" key="6">
    <source>
        <dbReference type="HAMAP-Rule" id="MF_01302"/>
    </source>
</evidence>
<dbReference type="PANTHER" id="PTHR11758">
    <property type="entry name" value="40S RIBOSOMAL PROTEIN S15A"/>
    <property type="match status" value="1"/>
</dbReference>
<dbReference type="InterPro" id="IPR035987">
    <property type="entry name" value="Ribosomal_uS8_sf"/>
</dbReference>
<protein>
    <recommendedName>
        <fullName evidence="4 6">Small ribosomal subunit protein uS8</fullName>
    </recommendedName>
</protein>
<dbReference type="Gene3D" id="3.30.1370.30">
    <property type="match status" value="1"/>
</dbReference>
<dbReference type="AlphaFoldDB" id="A0A455TAJ6"/>
<dbReference type="InterPro" id="IPR047863">
    <property type="entry name" value="Ribosomal_uS8_CS"/>
</dbReference>
<dbReference type="Proteomes" id="UP000317544">
    <property type="component" value="Chromosome"/>
</dbReference>
<dbReference type="HAMAP" id="MF_01302_B">
    <property type="entry name" value="Ribosomal_uS8_B"/>
    <property type="match status" value="1"/>
</dbReference>
<sequence length="130" mass="14748">MSMQDPISDMLTRIRNSQISNKIMVTMPSSRFKIAISRVLKEEGYILNYKICGKLKLQLILYLKYFSGKPVIENIKRISRPSLRVYKKRNNLPKVMAGMGVAILSTSKGVITDHHARKLCIGGEVICYVS</sequence>
<dbReference type="FunFam" id="3.30.1490.10:FF:000001">
    <property type="entry name" value="30S ribosomal protein S8"/>
    <property type="match status" value="1"/>
</dbReference>
<dbReference type="Gene3D" id="3.30.1490.10">
    <property type="match status" value="1"/>
</dbReference>
<comment type="subunit">
    <text evidence="5 6">Part of the 30S ribosomal subunit. Contacts proteins S5 and S12.</text>
</comment>
<comment type="similarity">
    <text evidence="1 6 7">Belongs to the universal ribosomal protein uS8 family.</text>
</comment>
<keyword evidence="2 6" id="KW-0689">Ribosomal protein</keyword>
<evidence type="ECO:0000256" key="7">
    <source>
        <dbReference type="RuleBase" id="RU003660"/>
    </source>
</evidence>
<dbReference type="GO" id="GO:0005737">
    <property type="term" value="C:cytoplasm"/>
    <property type="evidence" value="ECO:0007669"/>
    <property type="project" value="UniProtKB-ARBA"/>
</dbReference>
<evidence type="ECO:0000256" key="2">
    <source>
        <dbReference type="ARBA" id="ARBA00022980"/>
    </source>
</evidence>
<evidence type="ECO:0000256" key="3">
    <source>
        <dbReference type="ARBA" id="ARBA00023274"/>
    </source>
</evidence>
<dbReference type="SUPFAM" id="SSF56047">
    <property type="entry name" value="Ribosomal protein S8"/>
    <property type="match status" value="1"/>
</dbReference>
<reference evidence="8 9" key="1">
    <citation type="journal article" date="2019" name="Proc. Natl. Acad. Sci. U.S.A.">
        <title>Exaggeration and cooption of innate immunity for social defense.</title>
        <authorList>
            <person name="Kutsukake M."/>
            <person name="Moriyama M."/>
            <person name="Shigenobu S."/>
            <person name="Meng X.-Y."/>
            <person name="Nikoh N."/>
            <person name="Noda C."/>
            <person name="Kobayashi S."/>
            <person name="Fukatsu T."/>
        </authorList>
    </citation>
    <scope>NUCLEOTIDE SEQUENCE [LARGE SCALE GENOMIC DNA]</scope>
    <source>
        <strain evidence="8 9">Nmo</strain>
    </source>
</reference>
<dbReference type="PROSITE" id="PS00053">
    <property type="entry name" value="RIBOSOMAL_S8"/>
    <property type="match status" value="1"/>
</dbReference>
<keyword evidence="9" id="KW-1185">Reference proteome</keyword>
<dbReference type="InterPro" id="IPR000630">
    <property type="entry name" value="Ribosomal_uS8"/>
</dbReference>
<evidence type="ECO:0000313" key="9">
    <source>
        <dbReference type="Proteomes" id="UP000317544"/>
    </source>
</evidence>
<name>A0A455TAJ6_9GAMM</name>
<dbReference type="NCBIfam" id="NF001109">
    <property type="entry name" value="PRK00136.1"/>
    <property type="match status" value="1"/>
</dbReference>
<comment type="function">
    <text evidence="6">One of the primary rRNA binding proteins, it binds directly to 16S rRNA central domain where it helps coordinate assembly of the platform of the 30S subunit.</text>
</comment>
<evidence type="ECO:0000256" key="5">
    <source>
        <dbReference type="ARBA" id="ARBA00046740"/>
    </source>
</evidence>
<dbReference type="GO" id="GO:0003735">
    <property type="term" value="F:structural constituent of ribosome"/>
    <property type="evidence" value="ECO:0007669"/>
    <property type="project" value="InterPro"/>
</dbReference>
<keyword evidence="6" id="KW-0694">RNA-binding</keyword>
<keyword evidence="6" id="KW-0699">rRNA-binding</keyword>
<dbReference type="GO" id="GO:0005840">
    <property type="term" value="C:ribosome"/>
    <property type="evidence" value="ECO:0007669"/>
    <property type="project" value="UniProtKB-KW"/>
</dbReference>
<proteinExistence type="inferred from homology"/>
<accession>A0A455TAJ6</accession>
<dbReference type="EMBL" id="AP019379">
    <property type="protein sequence ID" value="BBI01387.1"/>
    <property type="molecule type" value="Genomic_DNA"/>
</dbReference>
<dbReference type="GO" id="GO:0006412">
    <property type="term" value="P:translation"/>
    <property type="evidence" value="ECO:0007669"/>
    <property type="project" value="UniProtKB-UniRule"/>
</dbReference>
<evidence type="ECO:0000256" key="1">
    <source>
        <dbReference type="ARBA" id="ARBA00006471"/>
    </source>
</evidence>
<gene>
    <name evidence="6 8" type="primary">rpsH</name>
    <name evidence="8" type="ORF">BUCNMO_384</name>
</gene>
<keyword evidence="3 6" id="KW-0687">Ribonucleoprotein</keyword>